<keyword evidence="3" id="KW-1003">Cell membrane</keyword>
<accession>A0A158R6I1</accession>
<evidence type="ECO:0000256" key="11">
    <source>
        <dbReference type="SAM" id="Coils"/>
    </source>
</evidence>
<organism evidence="16">
    <name type="scientific">Taenia asiatica</name>
    <name type="common">Asian tapeworm</name>
    <dbReference type="NCBI Taxonomy" id="60517"/>
    <lineage>
        <taxon>Eukaryota</taxon>
        <taxon>Metazoa</taxon>
        <taxon>Spiralia</taxon>
        <taxon>Lophotrochozoa</taxon>
        <taxon>Platyhelminthes</taxon>
        <taxon>Cestoda</taxon>
        <taxon>Eucestoda</taxon>
        <taxon>Cyclophyllidea</taxon>
        <taxon>Taeniidae</taxon>
        <taxon>Taenia</taxon>
    </lineage>
</organism>
<evidence type="ECO:0000256" key="10">
    <source>
        <dbReference type="ARBA" id="ARBA00034899"/>
    </source>
</evidence>
<dbReference type="GO" id="GO:0005886">
    <property type="term" value="C:plasma membrane"/>
    <property type="evidence" value="ECO:0007669"/>
    <property type="project" value="UniProtKB-SubCell"/>
</dbReference>
<dbReference type="InterPro" id="IPR019164">
    <property type="entry name" value="TMEM147"/>
</dbReference>
<dbReference type="AlphaFoldDB" id="A0A158R6I1"/>
<dbReference type="EMBL" id="UYRS01000030">
    <property type="protein sequence ID" value="VDK20577.1"/>
    <property type="molecule type" value="Genomic_DNA"/>
</dbReference>
<keyword evidence="5" id="KW-0256">Endoplasmic reticulum</keyword>
<feature type="coiled-coil region" evidence="11">
    <location>
        <begin position="509"/>
        <end position="536"/>
    </location>
</feature>
<evidence type="ECO:0000256" key="6">
    <source>
        <dbReference type="ARBA" id="ARBA00022989"/>
    </source>
</evidence>
<dbReference type="InterPro" id="IPR049039">
    <property type="entry name" value="RMD1-3_a_helical_rpt"/>
</dbReference>
<protein>
    <recommendedName>
        <fullName evidence="9">BOS complex subunit TMEM147</fullName>
    </recommendedName>
    <alternativeName>
        <fullName evidence="10">Transmembrane protein 147</fullName>
    </alternativeName>
</protein>
<dbReference type="Proteomes" id="UP000282613">
    <property type="component" value="Unassembled WGS sequence"/>
</dbReference>
<feature type="coiled-coil region" evidence="11">
    <location>
        <begin position="708"/>
        <end position="764"/>
    </location>
</feature>
<feature type="coiled-coil region" evidence="11">
    <location>
        <begin position="591"/>
        <end position="618"/>
    </location>
</feature>
<evidence type="ECO:0000256" key="3">
    <source>
        <dbReference type="ARBA" id="ARBA00022475"/>
    </source>
</evidence>
<keyword evidence="6 13" id="KW-1133">Transmembrane helix</keyword>
<dbReference type="PANTHER" id="PTHR12869">
    <property type="entry name" value="SMALL SEVEN TRANSMEMBRANE DOMAIN-CONTAINING PROTEIN"/>
    <property type="match status" value="1"/>
</dbReference>
<keyword evidence="4 13" id="KW-0812">Transmembrane</keyword>
<feature type="transmembrane region" description="Helical" evidence="13">
    <location>
        <begin position="872"/>
        <end position="893"/>
    </location>
</feature>
<evidence type="ECO:0000256" key="5">
    <source>
        <dbReference type="ARBA" id="ARBA00022824"/>
    </source>
</evidence>
<evidence type="ECO:0000256" key="13">
    <source>
        <dbReference type="SAM" id="Phobius"/>
    </source>
</evidence>
<sequence>MSPPPDRPLPCVVAEELDALAAAVRLADTSSAANAASRAFNRCLEYKKQYKQYPGFLWRFARATHLMLMTSTVVGQAAGFNSSSTGDGNSSDNHWIDVGLSIARSAVHQVEAAKAAAEQEGVADAARAYQWLAIFLGLSATSPSTGISQRIQLGYEFQKNIDTALELDPNNAYCHILKGRWCFEVYNLSWLERQFVSRLFASPPTATLEEATAEFLEAERLEPSRWVINAIFLAKCEYAGSHYTEAMKWLETAESLLRCEDNNNESDQQAGGEDSEEGRTPRTSSIRDAVVERPALLAEIEALKPPSMMQKHIECFHPAAREFVRRSQSLGDFYQNHNDLQPRYYENRRSRSANSISHLTLQDPPENAFSFEPNPEITPDSKCPMPLGGFVATSQPPPPLQLEPPQRLDPPNFQMRMEHLYRAKIARMSEELRFFRTTAKKEGHYELSKSLPDVSMTGEVSALKLAIAQLEREQIDLLRLILHLRGRLKQVSKENVELVSKALEASAAAETAKRQLAIADAARDRAVEEIESLKIRFSDALRDHKLQQREVLCNTLNQSDTRLEVIRASLLLAEKKAAEASARAIHADSQLADLTKRFQAMETEDKCLREENAKLTEELKKSLATANMQSEKVLKKLTHFQEQANLDEDAMRDSISLLRLQLREALERAEKSQTELILANEAQVRLLSRSNALEQRLQHIESDLVFANQCHEAELREVKETAKTQETQLKSALEQLTRLYEAKMGHAEDLFNQQNRLLKKLREECRSNVEAFDLMVSQTDRRQQALLTEAQTVREIAAVNGEERDRLYSETVGHLTQANCLARQVTQLEMTLSDKNSEIKRLNEDNQKLVKDARVLSKEVKYLQNQLSQSGIFPMGFFYFFNCMALAGGPHVIAYKAAGLKEHDAFWRCVQVIIMYGCFQLARMFLATLVYFNFDMLSPTGLFNYELLGVLINLLAVRFTYARMFGRSEIAVFLGCIGWSYGDLIFTKIVPIWTGTRLLEFDWAYIALSLDANFELIENLFYATVAKSIFALIVGFVGLLLKITWTSETSYELKKQSDERLSLSRQINKLGTFCLHTIHNAVMNTNTQRTTSGRRNG</sequence>
<keyword evidence="11" id="KW-0175">Coiled coil</keyword>
<feature type="transmembrane region" description="Helical" evidence="13">
    <location>
        <begin position="970"/>
        <end position="993"/>
    </location>
</feature>
<keyword evidence="7 13" id="KW-0472">Membrane</keyword>
<evidence type="ECO:0000313" key="15">
    <source>
        <dbReference type="Proteomes" id="UP000282613"/>
    </source>
</evidence>
<name>A0A158R6I1_TAEAS</name>
<evidence type="ECO:0000313" key="16">
    <source>
        <dbReference type="WBParaSite" id="TASK_0000027201-mRNA-1"/>
    </source>
</evidence>
<proteinExistence type="inferred from homology"/>
<evidence type="ECO:0000256" key="4">
    <source>
        <dbReference type="ARBA" id="ARBA00022692"/>
    </source>
</evidence>
<dbReference type="PANTHER" id="PTHR12869:SF0">
    <property type="entry name" value="BOS COMPLEX SUBUNIT TMEM147"/>
    <property type="match status" value="1"/>
</dbReference>
<keyword evidence="15" id="KW-1185">Reference proteome</keyword>
<dbReference type="Pfam" id="PF09767">
    <property type="entry name" value="DUF2053"/>
    <property type="match status" value="1"/>
</dbReference>
<dbReference type="Pfam" id="PF21033">
    <property type="entry name" value="RMD1-3"/>
    <property type="match status" value="1"/>
</dbReference>
<gene>
    <name evidence="14" type="ORF">TASK_LOCUS273</name>
</gene>
<reference evidence="16" key="1">
    <citation type="submission" date="2016-04" db="UniProtKB">
        <authorList>
            <consortium name="WormBaseParasite"/>
        </authorList>
    </citation>
    <scope>IDENTIFICATION</scope>
</reference>
<evidence type="ECO:0000256" key="2">
    <source>
        <dbReference type="ARBA" id="ARBA00004651"/>
    </source>
</evidence>
<feature type="transmembrane region" description="Helical" evidence="13">
    <location>
        <begin position="1020"/>
        <end position="1041"/>
    </location>
</feature>
<dbReference type="STRING" id="60517.A0A158R6I1"/>
<evidence type="ECO:0000256" key="8">
    <source>
        <dbReference type="ARBA" id="ARBA00034739"/>
    </source>
</evidence>
<feature type="region of interest" description="Disordered" evidence="12">
    <location>
        <begin position="262"/>
        <end position="288"/>
    </location>
</feature>
<evidence type="ECO:0000256" key="1">
    <source>
        <dbReference type="ARBA" id="ARBA00004477"/>
    </source>
</evidence>
<evidence type="ECO:0000256" key="7">
    <source>
        <dbReference type="ARBA" id="ARBA00023136"/>
    </source>
</evidence>
<evidence type="ECO:0000313" key="14">
    <source>
        <dbReference type="EMBL" id="VDK20577.1"/>
    </source>
</evidence>
<evidence type="ECO:0000256" key="12">
    <source>
        <dbReference type="SAM" id="MobiDB-lite"/>
    </source>
</evidence>
<feature type="coiled-coil region" evidence="11">
    <location>
        <begin position="825"/>
        <end position="859"/>
    </location>
</feature>
<comment type="similarity">
    <text evidence="8">Belongs to the TMEM147 family.</text>
</comment>
<feature type="transmembrane region" description="Helical" evidence="13">
    <location>
        <begin position="942"/>
        <end position="961"/>
    </location>
</feature>
<reference evidence="14 15" key="2">
    <citation type="submission" date="2018-11" db="EMBL/GenBank/DDBJ databases">
        <authorList>
            <consortium name="Pathogen Informatics"/>
        </authorList>
    </citation>
    <scope>NUCLEOTIDE SEQUENCE [LARGE SCALE GENOMIC DNA]</scope>
</reference>
<feature type="transmembrane region" description="Helical" evidence="13">
    <location>
        <begin position="905"/>
        <end position="922"/>
    </location>
</feature>
<feature type="coiled-coil region" evidence="11">
    <location>
        <begin position="655"/>
        <end position="682"/>
    </location>
</feature>
<dbReference type="OrthoDB" id="6260408at2759"/>
<dbReference type="WBParaSite" id="TASK_0000027201-mRNA-1">
    <property type="protein sequence ID" value="TASK_0000027201-mRNA-1"/>
    <property type="gene ID" value="TASK_0000027201"/>
</dbReference>
<evidence type="ECO:0000256" key="9">
    <source>
        <dbReference type="ARBA" id="ARBA00034846"/>
    </source>
</evidence>
<comment type="subcellular location">
    <subcellularLocation>
        <location evidence="2">Cell membrane</location>
        <topology evidence="2">Multi-pass membrane protein</topology>
    </subcellularLocation>
    <subcellularLocation>
        <location evidence="1">Endoplasmic reticulum membrane</location>
        <topology evidence="1">Multi-pass membrane protein</topology>
    </subcellularLocation>
</comment>
<dbReference type="GO" id="GO:0005789">
    <property type="term" value="C:endoplasmic reticulum membrane"/>
    <property type="evidence" value="ECO:0007669"/>
    <property type="project" value="UniProtKB-SubCell"/>
</dbReference>